<keyword evidence="1" id="KW-0812">Transmembrane</keyword>
<accession>A0A1M7Y140</accession>
<proteinExistence type="predicted"/>
<dbReference type="PANTHER" id="PTHR40547">
    <property type="entry name" value="SLL0298 PROTEIN"/>
    <property type="match status" value="1"/>
</dbReference>
<evidence type="ECO:0000256" key="1">
    <source>
        <dbReference type="SAM" id="Phobius"/>
    </source>
</evidence>
<dbReference type="EMBL" id="FRFE01000004">
    <property type="protein sequence ID" value="SHO45450.1"/>
    <property type="molecule type" value="Genomic_DNA"/>
</dbReference>
<evidence type="ECO:0000313" key="3">
    <source>
        <dbReference type="EMBL" id="SHO45450.1"/>
    </source>
</evidence>
<evidence type="ECO:0000313" key="4">
    <source>
        <dbReference type="Proteomes" id="UP000184603"/>
    </source>
</evidence>
<dbReference type="OrthoDB" id="9794343at2"/>
<keyword evidence="1" id="KW-0472">Membrane</keyword>
<dbReference type="Proteomes" id="UP000184603">
    <property type="component" value="Unassembled WGS sequence"/>
</dbReference>
<sequence>MKPDRLGKYYFIRFQRLKGDPHSLAGGFAIGVLIGLTPTMPLHTVVIVLLALATRTSAIAGILSSWLVCNPLTYIPIYYFSLMIGNAVTPYHLNWEKIKTVLDMLLSSESFSHSMKTITGLGFEAGVVMVSGGVILAIPFTVASYYLSLKFFVAMRKKRIQKQILS</sequence>
<keyword evidence="1" id="KW-1133">Transmembrane helix</keyword>
<dbReference type="AlphaFoldDB" id="A0A1M7Y140"/>
<dbReference type="RefSeq" id="WP_073612439.1">
    <property type="nucleotide sequence ID" value="NZ_FRFE01000004.1"/>
</dbReference>
<organism evidence="3 4">
    <name type="scientific">Desulfopila aestuarii DSM 18488</name>
    <dbReference type="NCBI Taxonomy" id="1121416"/>
    <lineage>
        <taxon>Bacteria</taxon>
        <taxon>Pseudomonadati</taxon>
        <taxon>Thermodesulfobacteriota</taxon>
        <taxon>Desulfobulbia</taxon>
        <taxon>Desulfobulbales</taxon>
        <taxon>Desulfocapsaceae</taxon>
        <taxon>Desulfopila</taxon>
    </lineage>
</organism>
<dbReference type="STRING" id="1121416.SAMN02745220_01090"/>
<reference evidence="3 4" key="1">
    <citation type="submission" date="2016-12" db="EMBL/GenBank/DDBJ databases">
        <authorList>
            <person name="Song W.-J."/>
            <person name="Kurnit D.M."/>
        </authorList>
    </citation>
    <scope>NUCLEOTIDE SEQUENCE [LARGE SCALE GENOMIC DNA]</scope>
    <source>
        <strain evidence="3 4">DSM 18488</strain>
    </source>
</reference>
<dbReference type="Pfam" id="PF09835">
    <property type="entry name" value="DUF2062"/>
    <property type="match status" value="1"/>
</dbReference>
<gene>
    <name evidence="3" type="ORF">SAMN02745220_01090</name>
</gene>
<evidence type="ECO:0000259" key="2">
    <source>
        <dbReference type="Pfam" id="PF09835"/>
    </source>
</evidence>
<name>A0A1M7Y140_9BACT</name>
<protein>
    <recommendedName>
        <fullName evidence="2">DUF2062 domain-containing protein</fullName>
    </recommendedName>
</protein>
<dbReference type="InterPro" id="IPR018639">
    <property type="entry name" value="DUF2062"/>
</dbReference>
<dbReference type="PANTHER" id="PTHR40547:SF1">
    <property type="entry name" value="SLL0298 PROTEIN"/>
    <property type="match status" value="1"/>
</dbReference>
<keyword evidence="4" id="KW-1185">Reference proteome</keyword>
<feature type="domain" description="DUF2062" evidence="2">
    <location>
        <begin position="5"/>
        <end position="159"/>
    </location>
</feature>
<feature type="transmembrane region" description="Helical" evidence="1">
    <location>
        <begin position="21"/>
        <end position="40"/>
    </location>
</feature>
<feature type="transmembrane region" description="Helical" evidence="1">
    <location>
        <begin position="125"/>
        <end position="149"/>
    </location>
</feature>